<dbReference type="STRING" id="1287681.M7SZ06"/>
<sequence>MSNENIAAGYILHDGYPSVEDYVHLRTASGLSPKTTAQATVALQNSWYGCYVTRADEGPAGKAVAMGRVIGDGGWYFHIADMAVLPDHQRRGLGDSVLKCLLAKIKTDAVPGVSYVSLMADGPGRKLYAKNGFVDGMPASMGMTLVFNVQGSEEGA</sequence>
<dbReference type="OMA" id="WYGCYVT"/>
<evidence type="ECO:0000313" key="3">
    <source>
        <dbReference type="Proteomes" id="UP000012174"/>
    </source>
</evidence>
<dbReference type="Pfam" id="PF13508">
    <property type="entry name" value="Acetyltransf_7"/>
    <property type="match status" value="1"/>
</dbReference>
<dbReference type="PANTHER" id="PTHR43233:SF1">
    <property type="entry name" value="FAMILY N-ACETYLTRANSFERASE, PUTATIVE (AFU_ORTHOLOGUE AFUA_6G03350)-RELATED"/>
    <property type="match status" value="1"/>
</dbReference>
<proteinExistence type="predicted"/>
<name>M7SZ06_EUTLA</name>
<reference evidence="3" key="1">
    <citation type="journal article" date="2013" name="Genome Announc.">
        <title>Draft genome sequence of the grapevine dieback fungus Eutypa lata UCR-EL1.</title>
        <authorList>
            <person name="Blanco-Ulate B."/>
            <person name="Rolshausen P.E."/>
            <person name="Cantu D."/>
        </authorList>
    </citation>
    <scope>NUCLEOTIDE SEQUENCE [LARGE SCALE GENOMIC DNA]</scope>
    <source>
        <strain evidence="3">UCR-EL1</strain>
    </source>
</reference>
<dbReference type="eggNOG" id="ENOG502SPKC">
    <property type="taxonomic scope" value="Eukaryota"/>
</dbReference>
<gene>
    <name evidence="2" type="ORF">UCREL1_3430</name>
</gene>
<dbReference type="PROSITE" id="PS51186">
    <property type="entry name" value="GNAT"/>
    <property type="match status" value="1"/>
</dbReference>
<dbReference type="OrthoDB" id="2744543at2759"/>
<dbReference type="UniPathway" id="UPA00113">
    <property type="reaction ID" value="UER00529"/>
</dbReference>
<dbReference type="PANTHER" id="PTHR43233">
    <property type="entry name" value="FAMILY N-ACETYLTRANSFERASE, PUTATIVE (AFU_ORTHOLOGUE AFUA_6G03350)-RELATED"/>
    <property type="match status" value="1"/>
</dbReference>
<dbReference type="EMBL" id="KB706060">
    <property type="protein sequence ID" value="EMR69542.1"/>
    <property type="molecule type" value="Genomic_DNA"/>
</dbReference>
<keyword evidence="3" id="KW-1185">Reference proteome</keyword>
<evidence type="ECO:0000259" key="1">
    <source>
        <dbReference type="PROSITE" id="PS51186"/>
    </source>
</evidence>
<feature type="domain" description="N-acetyltransferase" evidence="1">
    <location>
        <begin position="10"/>
        <end position="156"/>
    </location>
</feature>
<dbReference type="AlphaFoldDB" id="M7SZ06"/>
<dbReference type="InterPro" id="IPR016181">
    <property type="entry name" value="Acyl_CoA_acyltransferase"/>
</dbReference>
<dbReference type="GO" id="GO:0016747">
    <property type="term" value="F:acyltransferase activity, transferring groups other than amino-acyl groups"/>
    <property type="evidence" value="ECO:0007669"/>
    <property type="project" value="InterPro"/>
</dbReference>
<evidence type="ECO:0000313" key="2">
    <source>
        <dbReference type="EMBL" id="EMR69542.1"/>
    </source>
</evidence>
<dbReference type="KEGG" id="ela:UCREL1_3430"/>
<dbReference type="SUPFAM" id="SSF55729">
    <property type="entry name" value="Acyl-CoA N-acyltransferases (Nat)"/>
    <property type="match status" value="1"/>
</dbReference>
<protein>
    <submittedName>
        <fullName evidence="2">Putative gnat family n-protein</fullName>
    </submittedName>
</protein>
<accession>M7SZ06</accession>
<organism evidence="2 3">
    <name type="scientific">Eutypa lata (strain UCR-EL1)</name>
    <name type="common">Grapevine dieback disease fungus</name>
    <name type="synonym">Eutypa armeniacae</name>
    <dbReference type="NCBI Taxonomy" id="1287681"/>
    <lineage>
        <taxon>Eukaryota</taxon>
        <taxon>Fungi</taxon>
        <taxon>Dikarya</taxon>
        <taxon>Ascomycota</taxon>
        <taxon>Pezizomycotina</taxon>
        <taxon>Sordariomycetes</taxon>
        <taxon>Xylariomycetidae</taxon>
        <taxon>Xylariales</taxon>
        <taxon>Diatrypaceae</taxon>
        <taxon>Eutypa</taxon>
    </lineage>
</organism>
<dbReference type="HOGENOM" id="CLU_086503_7_0_1"/>
<dbReference type="InterPro" id="IPR000182">
    <property type="entry name" value="GNAT_dom"/>
</dbReference>
<dbReference type="Proteomes" id="UP000012174">
    <property type="component" value="Unassembled WGS sequence"/>
</dbReference>
<dbReference type="GO" id="GO:0006048">
    <property type="term" value="P:UDP-N-acetylglucosamine biosynthetic process"/>
    <property type="evidence" value="ECO:0007669"/>
    <property type="project" value="UniProtKB-UniPathway"/>
</dbReference>
<dbReference type="InterPro" id="IPR053144">
    <property type="entry name" value="Acetyltransferase_Butenolide"/>
</dbReference>
<dbReference type="Gene3D" id="3.40.630.30">
    <property type="match status" value="1"/>
</dbReference>
<dbReference type="CDD" id="cd04301">
    <property type="entry name" value="NAT_SF"/>
    <property type="match status" value="1"/>
</dbReference>